<evidence type="ECO:0000256" key="4">
    <source>
        <dbReference type="ARBA" id="ARBA00022692"/>
    </source>
</evidence>
<evidence type="ECO:0000313" key="9">
    <source>
        <dbReference type="EMBL" id="QOY60270.1"/>
    </source>
</evidence>
<proteinExistence type="inferred from homology"/>
<feature type="transmembrane region" description="Helical" evidence="8">
    <location>
        <begin position="29"/>
        <end position="53"/>
    </location>
</feature>
<evidence type="ECO:0000256" key="3">
    <source>
        <dbReference type="ARBA" id="ARBA00022448"/>
    </source>
</evidence>
<feature type="transmembrane region" description="Helical" evidence="8">
    <location>
        <begin position="204"/>
        <end position="231"/>
    </location>
</feature>
<feature type="transmembrane region" description="Helical" evidence="8">
    <location>
        <begin position="114"/>
        <end position="132"/>
    </location>
</feature>
<reference evidence="9 10" key="1">
    <citation type="submission" date="2020-10" db="EMBL/GenBank/DDBJ databases">
        <title>Olsenella immobilis sp.nov., isolated from the mud in a fermentation cellar used for the production of Chinese strong-flavoured liquor.</title>
        <authorList>
            <person name="Lu L."/>
        </authorList>
    </citation>
    <scope>NUCLEOTIDE SEQUENCE [LARGE SCALE GENOMIC DNA]</scope>
    <source>
        <strain evidence="9 10">LZLJ-2</strain>
    </source>
</reference>
<feature type="transmembrane region" description="Helical" evidence="8">
    <location>
        <begin position="350"/>
        <end position="371"/>
    </location>
</feature>
<keyword evidence="6 8" id="KW-0472">Membrane</keyword>
<feature type="region of interest" description="Disordered" evidence="7">
    <location>
        <begin position="446"/>
        <end position="497"/>
    </location>
</feature>
<keyword evidence="3" id="KW-0813">Transport</keyword>
<comment type="similarity">
    <text evidence="2">Belongs to the nucleobase:cation symporter-2 (NCS2) (TC 2.A.40) family.</text>
</comment>
<evidence type="ECO:0000256" key="5">
    <source>
        <dbReference type="ARBA" id="ARBA00022989"/>
    </source>
</evidence>
<evidence type="ECO:0000256" key="1">
    <source>
        <dbReference type="ARBA" id="ARBA00004141"/>
    </source>
</evidence>
<evidence type="ECO:0000256" key="8">
    <source>
        <dbReference type="SAM" id="Phobius"/>
    </source>
</evidence>
<dbReference type="PANTHER" id="PTHR42810:SF2">
    <property type="entry name" value="PURINE PERMEASE C1399.01C-RELATED"/>
    <property type="match status" value="1"/>
</dbReference>
<feature type="compositionally biased region" description="Low complexity" evidence="7">
    <location>
        <begin position="464"/>
        <end position="481"/>
    </location>
</feature>
<sequence>MAEMDSGRASSLLFTRRGMPRLAEILPCALQHVLASFAGVIAPAIIIAGVCNFTEEQETAIIQVALILSAIDTILQQFPLFGKIGSGLPILTGVSFAFLPAFQAVGIEFGFETLLGAELVGGAVAILFGMLYPKVKWLFPSLVTGTVIFTIGVSLYPTAIKYLAGGQGTENFGSVQNWIVGLITFAVVFGFSNFGHGILKLGGIFFGMLVGVLISLPFGMVNASGVVSAGWFAPPELFPFKIVFNPAACLTLAVVYVMVNVQLIGDLSAATMGSMNRMPTEKELGGALKAQGLVSMLSSVFGGLPTSAFGQNVGIIVSTRVINRWVFATASLVFAAAGLMPKLSAVLTMIPQPVIGGATISVFGTITLNGIRILVKDGLTPRACTVFGISVAFGLGIAEVSGSLMGPGMPDWINTIFGTSAITPCAIMAIILNNVLPPENPYTNVDLRRGTGSTEAEEIENGVEAESAGASAGNDSSASADSETHKIQSEGQSQGNQ</sequence>
<keyword evidence="5 8" id="KW-1133">Transmembrane helix</keyword>
<dbReference type="InterPro" id="IPR006042">
    <property type="entry name" value="Xan_ur_permease"/>
</dbReference>
<feature type="transmembrane region" description="Helical" evidence="8">
    <location>
        <begin position="178"/>
        <end position="198"/>
    </location>
</feature>
<feature type="transmembrane region" description="Helical" evidence="8">
    <location>
        <begin position="383"/>
        <end position="406"/>
    </location>
</feature>
<evidence type="ECO:0000313" key="10">
    <source>
        <dbReference type="Proteomes" id="UP000593735"/>
    </source>
</evidence>
<evidence type="ECO:0000256" key="7">
    <source>
        <dbReference type="SAM" id="MobiDB-lite"/>
    </source>
</evidence>
<feature type="transmembrane region" description="Helical" evidence="8">
    <location>
        <begin position="84"/>
        <end position="102"/>
    </location>
</feature>
<dbReference type="InterPro" id="IPR006043">
    <property type="entry name" value="NCS2"/>
</dbReference>
<organism evidence="9 10">
    <name type="scientific">Thermophilibacter immobilis</name>
    <dbReference type="NCBI Taxonomy" id="2779519"/>
    <lineage>
        <taxon>Bacteria</taxon>
        <taxon>Bacillati</taxon>
        <taxon>Actinomycetota</taxon>
        <taxon>Coriobacteriia</taxon>
        <taxon>Coriobacteriales</taxon>
        <taxon>Atopobiaceae</taxon>
        <taxon>Thermophilibacter</taxon>
    </lineage>
</organism>
<gene>
    <name evidence="9" type="ORF">INP52_07595</name>
</gene>
<dbReference type="PANTHER" id="PTHR42810">
    <property type="entry name" value="PURINE PERMEASE C1399.01C-RELATED"/>
    <property type="match status" value="1"/>
</dbReference>
<accession>A0A7S7RU47</accession>
<keyword evidence="10" id="KW-1185">Reference proteome</keyword>
<dbReference type="Pfam" id="PF00860">
    <property type="entry name" value="Xan_ur_permease"/>
    <property type="match status" value="1"/>
</dbReference>
<evidence type="ECO:0000256" key="2">
    <source>
        <dbReference type="ARBA" id="ARBA00008821"/>
    </source>
</evidence>
<evidence type="ECO:0000256" key="6">
    <source>
        <dbReference type="ARBA" id="ARBA00023136"/>
    </source>
</evidence>
<feature type="transmembrane region" description="Helical" evidence="8">
    <location>
        <begin position="138"/>
        <end position="157"/>
    </location>
</feature>
<feature type="transmembrane region" description="Helical" evidence="8">
    <location>
        <begin position="243"/>
        <end position="264"/>
    </location>
</feature>
<feature type="transmembrane region" description="Helical" evidence="8">
    <location>
        <begin position="412"/>
        <end position="432"/>
    </location>
</feature>
<protein>
    <submittedName>
        <fullName evidence="9">Purine permease</fullName>
    </submittedName>
</protein>
<name>A0A7S7RU47_9ACTN</name>
<dbReference type="EMBL" id="CP063767">
    <property type="protein sequence ID" value="QOY60270.1"/>
    <property type="molecule type" value="Genomic_DNA"/>
</dbReference>
<dbReference type="KEGG" id="tio:INP52_07595"/>
<keyword evidence="4 8" id="KW-0812">Transmembrane</keyword>
<dbReference type="PROSITE" id="PS01116">
    <property type="entry name" value="XANTH_URACIL_PERMASE"/>
    <property type="match status" value="1"/>
</dbReference>
<dbReference type="AlphaFoldDB" id="A0A7S7RU47"/>
<feature type="transmembrane region" description="Helical" evidence="8">
    <location>
        <begin position="325"/>
        <end position="344"/>
    </location>
</feature>
<comment type="subcellular location">
    <subcellularLocation>
        <location evidence="1">Membrane</location>
        <topology evidence="1">Multi-pass membrane protein</topology>
    </subcellularLocation>
</comment>
<dbReference type="GO" id="GO:0005886">
    <property type="term" value="C:plasma membrane"/>
    <property type="evidence" value="ECO:0007669"/>
    <property type="project" value="UniProtKB-ARBA"/>
</dbReference>
<dbReference type="GO" id="GO:0042907">
    <property type="term" value="F:xanthine transmembrane transporter activity"/>
    <property type="evidence" value="ECO:0007669"/>
    <property type="project" value="TreeGrafter"/>
</dbReference>
<dbReference type="Proteomes" id="UP000593735">
    <property type="component" value="Chromosome"/>
</dbReference>
<dbReference type="RefSeq" id="WP_194370550.1">
    <property type="nucleotide sequence ID" value="NZ_CP063767.1"/>
</dbReference>